<keyword evidence="2" id="KW-1185">Reference proteome</keyword>
<reference evidence="1 2" key="1">
    <citation type="submission" date="2018-09" db="EMBL/GenBank/DDBJ databases">
        <authorList>
            <person name="Zhu H."/>
        </authorList>
    </citation>
    <scope>NUCLEOTIDE SEQUENCE [LARGE SCALE GENOMIC DNA]</scope>
    <source>
        <strain evidence="1 2">K2R01-6</strain>
    </source>
</reference>
<proteinExistence type="predicted"/>
<dbReference type="OrthoDB" id="115252at2"/>
<dbReference type="SUPFAM" id="SSF159245">
    <property type="entry name" value="AttH-like"/>
    <property type="match status" value="1"/>
</dbReference>
<sequence>MQAGLWTAGLEPEKDLVFPACPDNPDMRESVSLWFFEENGRFAAPRMGIEAEASSWEDRLYQGNFAAEGGRVLIGPGKGPAPSAIDANGQPTIIGAGPVTFQCIEPFKRWTARFDGTAADGHVSEQIARTLDPQRRSPLSFEIEMEMAVPPWGQIVSGDDAEAGFMGVGYRFEQLFRAHGTVELDGERRAISGTGLRIHRQSVRQLEGFAGHCWQSALFPDGRAFGYIAYPPRDDGKPSYNEGYIWDGKRMIAARAAEAPWLRRIMPEGLDVSLILESELGLTHIKGSTTLSTFRVGNPDIGGLNLQQSGVLYEWDGQQAYGMIERSAHESLTAIG</sequence>
<evidence type="ECO:0000313" key="1">
    <source>
        <dbReference type="EMBL" id="RJF91272.1"/>
    </source>
</evidence>
<dbReference type="Proteomes" id="UP000286100">
    <property type="component" value="Unassembled WGS sequence"/>
</dbReference>
<evidence type="ECO:0000313" key="2">
    <source>
        <dbReference type="Proteomes" id="UP000286100"/>
    </source>
</evidence>
<organism evidence="1 2">
    <name type="scientific">Sphingomonas cavernae</name>
    <dbReference type="NCBI Taxonomy" id="2320861"/>
    <lineage>
        <taxon>Bacteria</taxon>
        <taxon>Pseudomonadati</taxon>
        <taxon>Pseudomonadota</taxon>
        <taxon>Alphaproteobacteria</taxon>
        <taxon>Sphingomonadales</taxon>
        <taxon>Sphingomonadaceae</taxon>
        <taxon>Sphingomonas</taxon>
    </lineage>
</organism>
<dbReference type="AlphaFoldDB" id="A0A418WMP9"/>
<dbReference type="RefSeq" id="WP_119763217.1">
    <property type="nucleotide sequence ID" value="NZ_QYUM01000003.1"/>
</dbReference>
<accession>A0A418WMP9</accession>
<name>A0A418WMP9_9SPHN</name>
<comment type="caution">
    <text evidence="1">The sequence shown here is derived from an EMBL/GenBank/DDBJ whole genome shotgun (WGS) entry which is preliminary data.</text>
</comment>
<protein>
    <submittedName>
        <fullName evidence="1">Uncharacterized protein</fullName>
    </submittedName>
</protein>
<gene>
    <name evidence="1" type="ORF">D3876_14280</name>
</gene>
<dbReference type="EMBL" id="QYUM01000003">
    <property type="protein sequence ID" value="RJF91272.1"/>
    <property type="molecule type" value="Genomic_DNA"/>
</dbReference>